<dbReference type="InterPro" id="IPR043128">
    <property type="entry name" value="Rev_trsase/Diguanyl_cyclase"/>
</dbReference>
<feature type="domain" description="Integrase catalytic" evidence="1">
    <location>
        <begin position="423"/>
        <end position="583"/>
    </location>
</feature>
<dbReference type="SUPFAM" id="SSF56672">
    <property type="entry name" value="DNA/RNA polymerases"/>
    <property type="match status" value="1"/>
</dbReference>
<dbReference type="PROSITE" id="PS50994">
    <property type="entry name" value="INTEGRASE"/>
    <property type="match status" value="1"/>
</dbReference>
<protein>
    <submittedName>
        <fullName evidence="2">Transposon Ty3-I Gag-Pol polyprotein</fullName>
    </submittedName>
</protein>
<dbReference type="GO" id="GO:0015074">
    <property type="term" value="P:DNA integration"/>
    <property type="evidence" value="ECO:0007669"/>
    <property type="project" value="InterPro"/>
</dbReference>
<sequence length="583" mass="67638">MPFGLSNVPSTFQCEMNDLLRPFLRKFVLVFFYDILIYNSSFTAHLLHLRSILDLLLVNQFYAKHPKCIFGVECVGYLGHTITESGVQPDPDKVKAIIDWPVPLSLTGLRGFLGITGFYRRFVRHYARIASPLTELLKCATFTWTTQAQQAFTVLKKQITTAPIRYIDILLLFSVEDNFAAVLLCRFDYHINRFRFYDLHKSCSFRRYLSNGTRIRGVAFVWDGKHESSFQTLKKRLASANKSLQHLMSQSIQTPAQQKWLTKLLGFDFQINYRAGRHNTVADALSRPADTPDTVLLAMSSPVPTFLQQWRKYFALDPEGKATMHRFTNDTKFGEKYTVREGLLYFQNRLFVPEVLDFRQRLLEEYHATPVAGHSGVKASLSRLAASYHWPTMAADLRRFIRSCSICQQNKYETQKPRGLLQLLTTPNKVWEEITMDFITSLPSSHGYTVIWVVCDRLSKYSHFVALPTHFTAQQLAQRFMQEIFRLHGPPKVTISDRDPIFLSQFWREIFKAQGTKLKYSSSYHPQTDGQTEVLNRTLECFLRCFVSDNPRSWLHFLHIAEFWYNTNKHSSLATSPFHVFYG</sequence>
<dbReference type="PANTHER" id="PTHR37984:SF5">
    <property type="entry name" value="PROTEIN NYNRIN-LIKE"/>
    <property type="match status" value="1"/>
</dbReference>
<dbReference type="SUPFAM" id="SSF53098">
    <property type="entry name" value="Ribonuclease H-like"/>
    <property type="match status" value="1"/>
</dbReference>
<dbReference type="Gene3D" id="3.30.70.270">
    <property type="match status" value="2"/>
</dbReference>
<name>A0A151TBC3_CAJCA</name>
<dbReference type="Proteomes" id="UP000075243">
    <property type="component" value="Chromosome 7"/>
</dbReference>
<dbReference type="InterPro" id="IPR036397">
    <property type="entry name" value="RNaseH_sf"/>
</dbReference>
<dbReference type="Gene3D" id="3.30.420.10">
    <property type="entry name" value="Ribonuclease H-like superfamily/Ribonuclease H"/>
    <property type="match status" value="1"/>
</dbReference>
<dbReference type="InterPro" id="IPR000477">
    <property type="entry name" value="RT_dom"/>
</dbReference>
<proteinExistence type="predicted"/>
<dbReference type="Gramene" id="C.cajan_18361.t">
    <property type="protein sequence ID" value="C.cajan_18361.t"/>
    <property type="gene ID" value="C.cajan_18361"/>
</dbReference>
<evidence type="ECO:0000259" key="1">
    <source>
        <dbReference type="PROSITE" id="PS50994"/>
    </source>
</evidence>
<dbReference type="InterPro" id="IPR001584">
    <property type="entry name" value="Integrase_cat-core"/>
</dbReference>
<evidence type="ECO:0000313" key="3">
    <source>
        <dbReference type="Proteomes" id="UP000075243"/>
    </source>
</evidence>
<dbReference type="InterPro" id="IPR043502">
    <property type="entry name" value="DNA/RNA_pol_sf"/>
</dbReference>
<dbReference type="InterPro" id="IPR012337">
    <property type="entry name" value="RNaseH-like_sf"/>
</dbReference>
<organism evidence="2 3">
    <name type="scientific">Cajanus cajan</name>
    <name type="common">Pigeon pea</name>
    <name type="synonym">Cajanus indicus</name>
    <dbReference type="NCBI Taxonomy" id="3821"/>
    <lineage>
        <taxon>Eukaryota</taxon>
        <taxon>Viridiplantae</taxon>
        <taxon>Streptophyta</taxon>
        <taxon>Embryophyta</taxon>
        <taxon>Tracheophyta</taxon>
        <taxon>Spermatophyta</taxon>
        <taxon>Magnoliopsida</taxon>
        <taxon>eudicotyledons</taxon>
        <taxon>Gunneridae</taxon>
        <taxon>Pentapetalae</taxon>
        <taxon>rosids</taxon>
        <taxon>fabids</taxon>
        <taxon>Fabales</taxon>
        <taxon>Fabaceae</taxon>
        <taxon>Papilionoideae</taxon>
        <taxon>50 kb inversion clade</taxon>
        <taxon>NPAAA clade</taxon>
        <taxon>indigoferoid/millettioid clade</taxon>
        <taxon>Phaseoleae</taxon>
        <taxon>Cajanus</taxon>
    </lineage>
</organism>
<dbReference type="PANTHER" id="PTHR37984">
    <property type="entry name" value="PROTEIN CBG26694"/>
    <property type="match status" value="1"/>
</dbReference>
<dbReference type="Pfam" id="PF17921">
    <property type="entry name" value="Integrase_H2C2"/>
    <property type="match status" value="1"/>
</dbReference>
<reference evidence="2 3" key="1">
    <citation type="journal article" date="2012" name="Nat. Biotechnol.">
        <title>Draft genome sequence of pigeonpea (Cajanus cajan), an orphan legume crop of resource-poor farmers.</title>
        <authorList>
            <person name="Varshney R.K."/>
            <person name="Chen W."/>
            <person name="Li Y."/>
            <person name="Bharti A.K."/>
            <person name="Saxena R.K."/>
            <person name="Schlueter J.A."/>
            <person name="Donoghue M.T."/>
            <person name="Azam S."/>
            <person name="Fan G."/>
            <person name="Whaley A.M."/>
            <person name="Farmer A.D."/>
            <person name="Sheridan J."/>
            <person name="Iwata A."/>
            <person name="Tuteja R."/>
            <person name="Penmetsa R.V."/>
            <person name="Wu W."/>
            <person name="Upadhyaya H.D."/>
            <person name="Yang S.P."/>
            <person name="Shah T."/>
            <person name="Saxena K.B."/>
            <person name="Michael T."/>
            <person name="McCombie W.R."/>
            <person name="Yang B."/>
            <person name="Zhang G."/>
            <person name="Yang H."/>
            <person name="Wang J."/>
            <person name="Spillane C."/>
            <person name="Cook D.R."/>
            <person name="May G.D."/>
            <person name="Xu X."/>
            <person name="Jackson S.A."/>
        </authorList>
    </citation>
    <scope>NUCLEOTIDE SEQUENCE [LARGE SCALE GENOMIC DNA]</scope>
    <source>
        <strain evidence="3">cv. Asha</strain>
    </source>
</reference>
<dbReference type="FunFam" id="1.10.340.70:FF:000001">
    <property type="entry name" value="Retrovirus-related Pol polyprotein from transposon gypsy-like Protein"/>
    <property type="match status" value="1"/>
</dbReference>
<dbReference type="Pfam" id="PF00078">
    <property type="entry name" value="RVT_1"/>
    <property type="match status" value="1"/>
</dbReference>
<dbReference type="GO" id="GO:0003676">
    <property type="term" value="F:nucleic acid binding"/>
    <property type="evidence" value="ECO:0007669"/>
    <property type="project" value="InterPro"/>
</dbReference>
<keyword evidence="3" id="KW-1185">Reference proteome</keyword>
<dbReference type="AlphaFoldDB" id="A0A151TBC3"/>
<dbReference type="InterPro" id="IPR041588">
    <property type="entry name" value="Integrase_H2C2"/>
</dbReference>
<gene>
    <name evidence="2" type="ORF">KK1_018897</name>
</gene>
<dbReference type="Gene3D" id="1.10.340.70">
    <property type="match status" value="1"/>
</dbReference>
<dbReference type="InterPro" id="IPR050951">
    <property type="entry name" value="Retrovirus_Pol_polyprotein"/>
</dbReference>
<dbReference type="EMBL" id="CM003609">
    <property type="protein sequence ID" value="KYP64304.1"/>
    <property type="molecule type" value="Genomic_DNA"/>
</dbReference>
<accession>A0A151TBC3</accession>
<evidence type="ECO:0000313" key="2">
    <source>
        <dbReference type="EMBL" id="KYP64304.1"/>
    </source>
</evidence>
<dbReference type="FunFam" id="3.30.70.270:FF:000020">
    <property type="entry name" value="Transposon Tf2-6 polyprotein-like Protein"/>
    <property type="match status" value="1"/>
</dbReference>